<reference evidence="3 4" key="1">
    <citation type="journal article" date="2021" name="Commun. Biol.">
        <title>The genome of Shorea leprosula (Dipterocarpaceae) highlights the ecological relevance of drought in aseasonal tropical rainforests.</title>
        <authorList>
            <person name="Ng K.K.S."/>
            <person name="Kobayashi M.J."/>
            <person name="Fawcett J.A."/>
            <person name="Hatakeyama M."/>
            <person name="Paape T."/>
            <person name="Ng C.H."/>
            <person name="Ang C.C."/>
            <person name="Tnah L.H."/>
            <person name="Lee C.T."/>
            <person name="Nishiyama T."/>
            <person name="Sese J."/>
            <person name="O'Brien M.J."/>
            <person name="Copetti D."/>
            <person name="Mohd Noor M.I."/>
            <person name="Ong R.C."/>
            <person name="Putra M."/>
            <person name="Sireger I.Z."/>
            <person name="Indrioko S."/>
            <person name="Kosugi Y."/>
            <person name="Izuno A."/>
            <person name="Isagi Y."/>
            <person name="Lee S.L."/>
            <person name="Shimizu K.K."/>
        </authorList>
    </citation>
    <scope>NUCLEOTIDE SEQUENCE [LARGE SCALE GENOMIC DNA]</scope>
    <source>
        <strain evidence="3">214</strain>
    </source>
</reference>
<feature type="compositionally biased region" description="Polar residues" evidence="1">
    <location>
        <begin position="68"/>
        <end position="78"/>
    </location>
</feature>
<sequence length="770" mass="84668">MDAPEENPSSSTPSRQSATSRGKDTDENDQEMGFSFQNPRKSTAKNFMSPTISAASKAALPKKKVLTERNQSPASNISGAHPPKTPISDSKVRQKTQTLEQSFPEKTQDSDSRATSKNQDADCSKEESLHRATPLSSPGDKSASKEELSGRPYDPSSNYLSPRPQFLRYNPNRRIEIFQRLKVEAEEEDDGVIFSSSEIESKKESDEQDGLINSNSSVVSSTECHLELENEEYDETEDDFEEVEEEKGWSLRGILQFLLVSVVLVLSTSYISSMNSPTQSPDSHAFKSLRDGYDKFQTHLYDILLSLDGGYHIVDEGAQMGLLGLNHTVQDEEMTENGDVGKVVSMNVITRVFGLDDGGMGSMEVVEDVKQEGESEDVCEIALEEKSDQILEDIELPEKEAGENNEYPQIVGDIKKDSQSEDWEVSLVATGEVSDEIVKDIELLAKEPGEKEERLEMVEHVKDDIVSQEAEAAGNNEPVQVDQTLLFLDGVDQQCDTTDALKRTVVVEADEEILNNEPREGDAVDGEIGRIDDVTGRESEVAIPEKKNPVEGGIIQQTGTELLAEVAIGLSICCVVVASLVSVIHIKIKKRKMTKDSSPSPVDLPSAEPVVAKESSLVRPHEREEHSMPGNSFGNSTPLINSIKEDSEEPYQNRAPTVQLLGEFDVGEMSSSLRSSGFKSRVKDSEDGSYSVSALKNRLASKTSSASTHAQPEFSTTISTSYGNFTPETKILRKQSRNNDTQGEDGEGREGVTSSLRRSARIRNRAVSYS</sequence>
<keyword evidence="2" id="KW-0812">Transmembrane</keyword>
<evidence type="ECO:0000256" key="1">
    <source>
        <dbReference type="SAM" id="MobiDB-lite"/>
    </source>
</evidence>
<keyword evidence="2" id="KW-1133">Transmembrane helix</keyword>
<dbReference type="PANTHER" id="PTHR34775">
    <property type="entry name" value="TRANSMEMBRANE PROTEIN"/>
    <property type="match status" value="1"/>
</dbReference>
<feature type="region of interest" description="Disordered" evidence="1">
    <location>
        <begin position="195"/>
        <end position="216"/>
    </location>
</feature>
<evidence type="ECO:0000313" key="3">
    <source>
        <dbReference type="EMBL" id="GKV27195.1"/>
    </source>
</evidence>
<keyword evidence="2" id="KW-0472">Membrane</keyword>
<dbReference type="Proteomes" id="UP001054252">
    <property type="component" value="Unassembled WGS sequence"/>
</dbReference>
<feature type="region of interest" description="Disordered" evidence="1">
    <location>
        <begin position="1"/>
        <end position="166"/>
    </location>
</feature>
<feature type="region of interest" description="Disordered" evidence="1">
    <location>
        <begin position="592"/>
        <end position="641"/>
    </location>
</feature>
<keyword evidence="4" id="KW-1185">Reference proteome</keyword>
<gene>
    <name evidence="3" type="ORF">SLEP1_g36393</name>
</gene>
<organism evidence="3 4">
    <name type="scientific">Rubroshorea leprosula</name>
    <dbReference type="NCBI Taxonomy" id="152421"/>
    <lineage>
        <taxon>Eukaryota</taxon>
        <taxon>Viridiplantae</taxon>
        <taxon>Streptophyta</taxon>
        <taxon>Embryophyta</taxon>
        <taxon>Tracheophyta</taxon>
        <taxon>Spermatophyta</taxon>
        <taxon>Magnoliopsida</taxon>
        <taxon>eudicotyledons</taxon>
        <taxon>Gunneridae</taxon>
        <taxon>Pentapetalae</taxon>
        <taxon>rosids</taxon>
        <taxon>malvids</taxon>
        <taxon>Malvales</taxon>
        <taxon>Dipterocarpaceae</taxon>
        <taxon>Rubroshorea</taxon>
    </lineage>
</organism>
<comment type="caution">
    <text evidence="3">The sequence shown here is derived from an EMBL/GenBank/DDBJ whole genome shotgun (WGS) entry which is preliminary data.</text>
</comment>
<feature type="compositionally biased region" description="Polar residues" evidence="1">
    <location>
        <begin position="629"/>
        <end position="640"/>
    </location>
</feature>
<dbReference type="EMBL" id="BPVZ01000074">
    <property type="protein sequence ID" value="GKV27195.1"/>
    <property type="molecule type" value="Genomic_DNA"/>
</dbReference>
<feature type="compositionally biased region" description="Basic and acidic residues" evidence="1">
    <location>
        <begin position="106"/>
        <end position="130"/>
    </location>
</feature>
<protein>
    <submittedName>
        <fullName evidence="3">Uncharacterized protein</fullName>
    </submittedName>
</protein>
<evidence type="ECO:0000256" key="2">
    <source>
        <dbReference type="SAM" id="Phobius"/>
    </source>
</evidence>
<dbReference type="PANTHER" id="PTHR34775:SF6">
    <property type="entry name" value="TRANSMEMBRANE PROTEIN"/>
    <property type="match status" value="1"/>
</dbReference>
<accession>A0AAV5KRC3</accession>
<feature type="compositionally biased region" description="Polar residues" evidence="1">
    <location>
        <begin position="35"/>
        <end position="52"/>
    </location>
</feature>
<name>A0AAV5KRC3_9ROSI</name>
<feature type="transmembrane region" description="Helical" evidence="2">
    <location>
        <begin position="566"/>
        <end position="586"/>
    </location>
</feature>
<dbReference type="AlphaFoldDB" id="A0AAV5KRC3"/>
<feature type="compositionally biased region" description="Low complexity" evidence="1">
    <location>
        <begin position="8"/>
        <end position="20"/>
    </location>
</feature>
<feature type="compositionally biased region" description="Polar residues" evidence="1">
    <location>
        <begin position="717"/>
        <end position="727"/>
    </location>
</feature>
<proteinExistence type="predicted"/>
<feature type="compositionally biased region" description="Polar residues" evidence="1">
    <location>
        <begin position="95"/>
        <end position="105"/>
    </location>
</feature>
<feature type="region of interest" description="Disordered" evidence="1">
    <location>
        <begin position="671"/>
        <end position="690"/>
    </location>
</feature>
<evidence type="ECO:0000313" key="4">
    <source>
        <dbReference type="Proteomes" id="UP001054252"/>
    </source>
</evidence>
<feature type="region of interest" description="Disordered" evidence="1">
    <location>
        <begin position="717"/>
        <end position="770"/>
    </location>
</feature>